<name>R7QAL2_CHOCR</name>
<dbReference type="KEGG" id="ccp:CHC_T00004053001"/>
<evidence type="ECO:0000313" key="1">
    <source>
        <dbReference type="EMBL" id="CDF35542.1"/>
    </source>
</evidence>
<evidence type="ECO:0000313" key="2">
    <source>
        <dbReference type="Proteomes" id="UP000012073"/>
    </source>
</evidence>
<dbReference type="GeneID" id="17323069"/>
<sequence length="224" mass="23785">MGIRTGKNIVRKRDSSASSASVLGSRNIFLPLLSILRPLLRSASASGHSRKVLALALSESLGRFRAHAQAKGIGLFGLIVLFRELERGSPGLVIKRDNLPDTMALHVLEHIELVITEICVADPQADESAIVAVFWVLCVAAAGAFDDGDNQIGAAREEVDNPLGVHDPGAERIGRVRSDAVLAVANGGFVKGTLTVEILCFHDEGVVEGGDTAAMRDGEDVLFR</sequence>
<dbReference type="EMBL" id="HG001734">
    <property type="protein sequence ID" value="CDF35542.1"/>
    <property type="molecule type" value="Genomic_DNA"/>
</dbReference>
<dbReference type="Gramene" id="CDF35542">
    <property type="protein sequence ID" value="CDF35542"/>
    <property type="gene ID" value="CHC_T00004053001"/>
</dbReference>
<gene>
    <name evidence="1" type="ORF">CHC_T00004053001</name>
</gene>
<dbReference type="Proteomes" id="UP000012073">
    <property type="component" value="Unassembled WGS sequence"/>
</dbReference>
<dbReference type="RefSeq" id="XP_005715361.1">
    <property type="nucleotide sequence ID" value="XM_005715304.1"/>
</dbReference>
<protein>
    <submittedName>
        <fullName evidence="1">Uncharacterized protein</fullName>
    </submittedName>
</protein>
<proteinExistence type="predicted"/>
<keyword evidence="2" id="KW-1185">Reference proteome</keyword>
<dbReference type="AlphaFoldDB" id="R7QAL2"/>
<reference evidence="2" key="1">
    <citation type="journal article" date="2013" name="Proc. Natl. Acad. Sci. U.S.A.">
        <title>Genome structure and metabolic features in the red seaweed Chondrus crispus shed light on evolution of the Archaeplastida.</title>
        <authorList>
            <person name="Collen J."/>
            <person name="Porcel B."/>
            <person name="Carre W."/>
            <person name="Ball S.G."/>
            <person name="Chaparro C."/>
            <person name="Tonon T."/>
            <person name="Barbeyron T."/>
            <person name="Michel G."/>
            <person name="Noel B."/>
            <person name="Valentin K."/>
            <person name="Elias M."/>
            <person name="Artiguenave F."/>
            <person name="Arun A."/>
            <person name="Aury J.M."/>
            <person name="Barbosa-Neto J.F."/>
            <person name="Bothwell J.H."/>
            <person name="Bouget F.Y."/>
            <person name="Brillet L."/>
            <person name="Cabello-Hurtado F."/>
            <person name="Capella-Gutierrez S."/>
            <person name="Charrier B."/>
            <person name="Cladiere L."/>
            <person name="Cock J.M."/>
            <person name="Coelho S.M."/>
            <person name="Colleoni C."/>
            <person name="Czjzek M."/>
            <person name="Da Silva C."/>
            <person name="Delage L."/>
            <person name="Denoeud F."/>
            <person name="Deschamps P."/>
            <person name="Dittami S.M."/>
            <person name="Gabaldon T."/>
            <person name="Gachon C.M."/>
            <person name="Groisillier A."/>
            <person name="Herve C."/>
            <person name="Jabbari K."/>
            <person name="Katinka M."/>
            <person name="Kloareg B."/>
            <person name="Kowalczyk N."/>
            <person name="Labadie K."/>
            <person name="Leblanc C."/>
            <person name="Lopez P.J."/>
            <person name="McLachlan D.H."/>
            <person name="Meslet-Cladiere L."/>
            <person name="Moustafa A."/>
            <person name="Nehr Z."/>
            <person name="Nyvall Collen P."/>
            <person name="Panaud O."/>
            <person name="Partensky F."/>
            <person name="Poulain J."/>
            <person name="Rensing S.A."/>
            <person name="Rousvoal S."/>
            <person name="Samson G."/>
            <person name="Symeonidi A."/>
            <person name="Weissenbach J."/>
            <person name="Zambounis A."/>
            <person name="Wincker P."/>
            <person name="Boyen C."/>
        </authorList>
    </citation>
    <scope>NUCLEOTIDE SEQUENCE [LARGE SCALE GENOMIC DNA]</scope>
    <source>
        <strain evidence="2">cv. Stackhouse</strain>
    </source>
</reference>
<organism evidence="1 2">
    <name type="scientific">Chondrus crispus</name>
    <name type="common">Carrageen Irish moss</name>
    <name type="synonym">Polymorpha crispa</name>
    <dbReference type="NCBI Taxonomy" id="2769"/>
    <lineage>
        <taxon>Eukaryota</taxon>
        <taxon>Rhodophyta</taxon>
        <taxon>Florideophyceae</taxon>
        <taxon>Rhodymeniophycidae</taxon>
        <taxon>Gigartinales</taxon>
        <taxon>Gigartinaceae</taxon>
        <taxon>Chondrus</taxon>
    </lineage>
</organism>
<accession>R7QAL2</accession>